<comment type="caution">
    <text evidence="1">The sequence shown here is derived from an EMBL/GenBank/DDBJ whole genome shotgun (WGS) entry which is preliminary data.</text>
</comment>
<keyword evidence="2" id="KW-1185">Reference proteome</keyword>
<accession>U2FSF7</accession>
<evidence type="ECO:0000313" key="1">
    <source>
        <dbReference type="EMBL" id="ERJ13869.1"/>
    </source>
</evidence>
<reference evidence="1 2" key="1">
    <citation type="journal article" date="2011" name="J. Bacteriol.">
        <title>Genome sequence of Haloplasma contractile, an unusual contractile bacterium from a deep-sea anoxic brine lake.</title>
        <authorList>
            <person name="Antunes A."/>
            <person name="Alam I."/>
            <person name="El Dorry H."/>
            <person name="Siam R."/>
            <person name="Robertson A."/>
            <person name="Bajic V.B."/>
            <person name="Stingl U."/>
        </authorList>
    </citation>
    <scope>NUCLEOTIDE SEQUENCE [LARGE SCALE GENOMIC DNA]</scope>
    <source>
        <strain evidence="1 2">SSD-17B</strain>
    </source>
</reference>
<dbReference type="RefSeq" id="WP_008826024.1">
    <property type="nucleotide sequence ID" value="NZ_AFNU02000001.1"/>
</dbReference>
<dbReference type="Proteomes" id="UP000005707">
    <property type="component" value="Unassembled WGS sequence"/>
</dbReference>
<gene>
    <name evidence="1" type="ORF">HLPCO_000535</name>
</gene>
<sequence length="71" mass="8411">MYLLVQSDRFCELNISKDIINLFDFSKPYVEEEIEVINELTEIIEGQDNVTEDKLVKHFNEQTNFDIIKIS</sequence>
<reference evidence="1 2" key="2">
    <citation type="journal article" date="2013" name="PLoS ONE">
        <title>INDIGO - INtegrated Data Warehouse of MIcrobial GenOmes with Examples from the Red Sea Extremophiles.</title>
        <authorList>
            <person name="Alam I."/>
            <person name="Antunes A."/>
            <person name="Kamau A.A."/>
            <person name="Ba Alawi W."/>
            <person name="Kalkatawi M."/>
            <person name="Stingl U."/>
            <person name="Bajic V.B."/>
        </authorList>
    </citation>
    <scope>NUCLEOTIDE SEQUENCE [LARGE SCALE GENOMIC DNA]</scope>
    <source>
        <strain evidence="1 2">SSD-17B</strain>
    </source>
</reference>
<dbReference type="EMBL" id="AFNU02000001">
    <property type="protein sequence ID" value="ERJ13869.1"/>
    <property type="molecule type" value="Genomic_DNA"/>
</dbReference>
<proteinExistence type="predicted"/>
<organism evidence="1 2">
    <name type="scientific">Haloplasma contractile SSD-17B</name>
    <dbReference type="NCBI Taxonomy" id="1033810"/>
    <lineage>
        <taxon>Bacteria</taxon>
        <taxon>Bacillati</taxon>
        <taxon>Mycoplasmatota</taxon>
        <taxon>Mollicutes</taxon>
        <taxon>Haloplasmatales</taxon>
        <taxon>Haloplasmataceae</taxon>
        <taxon>Haloplasma</taxon>
    </lineage>
</organism>
<evidence type="ECO:0000313" key="2">
    <source>
        <dbReference type="Proteomes" id="UP000005707"/>
    </source>
</evidence>
<protein>
    <submittedName>
        <fullName evidence="1">Uncharacterized protein</fullName>
    </submittedName>
</protein>
<name>U2FSF7_9MOLU</name>
<dbReference type="AlphaFoldDB" id="U2FSF7"/>
<dbReference type="InParanoid" id="U2FSF7"/>